<sequence length="415" mass="45369">MRSRRLGWAGLISLLIHAALLALLWGREPEHPVSTPPGSHPIEVELDFSPPPPAAPPLSPPPTARAERPRSPPRTPPVPRAPPVRPPPPERPSSEPSTTEPSPPLELDAPLAAEARRPSLLPSLPPGDWSLPLPEEKPRGRTIRPGDPSLSPETLAAEEHARVSARVRSFTEDDLAARRVENGLVDPYFSEVRESLEKQLEGAPLFKGKTSTSKLQQFAQTYLKDAERYGHSGLVGKNQKRDAHKPLTPLEKLESLPVENKALEGMRGFLRLGDALQQHAEPEPQLVVILELQQAPDGQLRSVQVVEPSGDKAFDKYVSEAMPPALARLAPPPSKTPGVHLGTHSNGIRTLWSVEGRVVHLKQVSEMKEKDAAYAAAMASLGALAGRFDETTGEVQVIDLLDPKFRCRARLLRVW</sequence>
<evidence type="ECO:0000256" key="1">
    <source>
        <dbReference type="SAM" id="MobiDB-lite"/>
    </source>
</evidence>
<dbReference type="Gene3D" id="3.30.1150.10">
    <property type="match status" value="1"/>
</dbReference>
<reference evidence="3" key="1">
    <citation type="submission" date="2016-11" db="EMBL/GenBank/DDBJ databases">
        <authorList>
            <person name="Shukria A."/>
            <person name="Stevens D.C."/>
        </authorList>
    </citation>
    <scope>NUCLEOTIDE SEQUENCE [LARGE SCALE GENOMIC DNA]</scope>
    <source>
        <strain evidence="3">Cbfe23</strain>
    </source>
</reference>
<evidence type="ECO:0000313" key="2">
    <source>
        <dbReference type="EMBL" id="OJH35205.1"/>
    </source>
</evidence>
<feature type="region of interest" description="Disordered" evidence="1">
    <location>
        <begin position="118"/>
        <end position="162"/>
    </location>
</feature>
<dbReference type="OrthoDB" id="5497947at2"/>
<feature type="compositionally biased region" description="Pro residues" evidence="1">
    <location>
        <begin position="49"/>
        <end position="63"/>
    </location>
</feature>
<dbReference type="STRING" id="83449.BON30_39815"/>
<protein>
    <recommendedName>
        <fullName evidence="4">TonB C-terminal domain-containing protein</fullName>
    </recommendedName>
</protein>
<dbReference type="SUPFAM" id="SSF74653">
    <property type="entry name" value="TolA/TonB C-terminal domain"/>
    <property type="match status" value="1"/>
</dbReference>
<dbReference type="Proteomes" id="UP000182229">
    <property type="component" value="Unassembled WGS sequence"/>
</dbReference>
<evidence type="ECO:0008006" key="4">
    <source>
        <dbReference type="Google" id="ProtNLM"/>
    </source>
</evidence>
<feature type="compositionally biased region" description="Low complexity" evidence="1">
    <location>
        <begin position="118"/>
        <end position="133"/>
    </location>
</feature>
<feature type="compositionally biased region" description="Pro residues" evidence="1">
    <location>
        <begin position="72"/>
        <end position="91"/>
    </location>
</feature>
<dbReference type="Pfam" id="PF13103">
    <property type="entry name" value="TonB_2"/>
    <property type="match status" value="1"/>
</dbReference>
<comment type="caution">
    <text evidence="2">The sequence shown here is derived from an EMBL/GenBank/DDBJ whole genome shotgun (WGS) entry which is preliminary data.</text>
</comment>
<dbReference type="AlphaFoldDB" id="A0A1L9AYX0"/>
<feature type="region of interest" description="Disordered" evidence="1">
    <location>
        <begin position="31"/>
        <end position="106"/>
    </location>
</feature>
<gene>
    <name evidence="2" type="ORF">BON30_39815</name>
</gene>
<name>A0A1L9AYX0_9BACT</name>
<evidence type="ECO:0000313" key="3">
    <source>
        <dbReference type="Proteomes" id="UP000182229"/>
    </source>
</evidence>
<organism evidence="2 3">
    <name type="scientific">Cystobacter ferrugineus</name>
    <dbReference type="NCBI Taxonomy" id="83449"/>
    <lineage>
        <taxon>Bacteria</taxon>
        <taxon>Pseudomonadati</taxon>
        <taxon>Myxococcota</taxon>
        <taxon>Myxococcia</taxon>
        <taxon>Myxococcales</taxon>
        <taxon>Cystobacterineae</taxon>
        <taxon>Archangiaceae</taxon>
        <taxon>Cystobacter</taxon>
    </lineage>
</organism>
<keyword evidence="3" id="KW-1185">Reference proteome</keyword>
<proteinExistence type="predicted"/>
<reference evidence="2 3" key="2">
    <citation type="submission" date="2016-12" db="EMBL/GenBank/DDBJ databases">
        <title>Draft Genome Sequence of Cystobacter ferrugineus Strain Cbfe23.</title>
        <authorList>
            <person name="Akbar S."/>
            <person name="Dowd S.E."/>
            <person name="Stevens D.C."/>
        </authorList>
    </citation>
    <scope>NUCLEOTIDE SEQUENCE [LARGE SCALE GENOMIC DNA]</scope>
    <source>
        <strain evidence="2 3">Cbfe23</strain>
    </source>
</reference>
<dbReference type="EMBL" id="MPIN01000015">
    <property type="protein sequence ID" value="OJH35205.1"/>
    <property type="molecule type" value="Genomic_DNA"/>
</dbReference>
<feature type="compositionally biased region" description="Low complexity" evidence="1">
    <location>
        <begin position="94"/>
        <end position="106"/>
    </location>
</feature>
<accession>A0A1L9AYX0</accession>